<dbReference type="InterPro" id="IPR014730">
    <property type="entry name" value="ETF_a/b_N"/>
</dbReference>
<dbReference type="STRING" id="84029.CROST_29410"/>
<reference evidence="2 3" key="1">
    <citation type="submission" date="2022-04" db="EMBL/GenBank/DDBJ databases">
        <title>Genome sequence of C. roseum typestrain.</title>
        <authorList>
            <person name="Poehlein A."/>
            <person name="Schoch T."/>
            <person name="Duerre P."/>
            <person name="Daniel R."/>
        </authorList>
    </citation>
    <scope>NUCLEOTIDE SEQUENCE [LARGE SCALE GENOMIC DNA]</scope>
    <source>
        <strain evidence="2 3">DSM 7320</strain>
    </source>
</reference>
<proteinExistence type="predicted"/>
<sequence length="243" mass="26534">MKILVTVKQIINRDNGDSELNANDLNAVELALSIKDKLKDCKVSIISMGTMQAQKVIRSYLALGADEGIIVTDRQFEGSDTLATSETISKAVNYESGYNLIICGAHSADAGTGQVGPKLAEKLNLPQITNVKELVQIDEEFISCKRKVEDYFITEQVKLPAVITVLEGINEPRTKTLRGVMLATKKEIQVLTNSELMIPENRCGAAGSATKVNKVENEKVATKGNFVSIDEENINQVYECILG</sequence>
<dbReference type="PANTHER" id="PTHR21294:SF17">
    <property type="entry name" value="PROTEIN FIXA"/>
    <property type="match status" value="1"/>
</dbReference>
<dbReference type="PIRSF" id="PIRSF000090">
    <property type="entry name" value="Beta-ETF"/>
    <property type="match status" value="1"/>
</dbReference>
<name>A0A1S8L2Z5_9CLOT</name>
<evidence type="ECO:0000256" key="1">
    <source>
        <dbReference type="ARBA" id="ARBA00042002"/>
    </source>
</evidence>
<dbReference type="GO" id="GO:0016491">
    <property type="term" value="F:oxidoreductase activity"/>
    <property type="evidence" value="ECO:0007669"/>
    <property type="project" value="UniProtKB-KW"/>
</dbReference>
<dbReference type="InterPro" id="IPR012255">
    <property type="entry name" value="ETF_b"/>
</dbReference>
<protein>
    <recommendedName>
        <fullName evidence="1">Electron transfer flavoprotein small subunit</fullName>
    </recommendedName>
</protein>
<dbReference type="KEGG" id="crw:CROST_042550"/>
<keyword evidence="2" id="KW-0560">Oxidoreductase</keyword>
<organism evidence="2 3">
    <name type="scientific">Clostridium felsineum</name>
    <dbReference type="NCBI Taxonomy" id="36839"/>
    <lineage>
        <taxon>Bacteria</taxon>
        <taxon>Bacillati</taxon>
        <taxon>Bacillota</taxon>
        <taxon>Clostridia</taxon>
        <taxon>Eubacteriales</taxon>
        <taxon>Clostridiaceae</taxon>
        <taxon>Clostridium</taxon>
    </lineage>
</organism>
<dbReference type="Proteomes" id="UP000190951">
    <property type="component" value="Chromosome"/>
</dbReference>
<dbReference type="EMBL" id="CP096983">
    <property type="protein sequence ID" value="URZ13489.1"/>
    <property type="molecule type" value="Genomic_DNA"/>
</dbReference>
<evidence type="ECO:0000313" key="3">
    <source>
        <dbReference type="Proteomes" id="UP000190951"/>
    </source>
</evidence>
<dbReference type="InterPro" id="IPR014729">
    <property type="entry name" value="Rossmann-like_a/b/a_fold"/>
</dbReference>
<dbReference type="SUPFAM" id="SSF52402">
    <property type="entry name" value="Adenine nucleotide alpha hydrolases-like"/>
    <property type="match status" value="1"/>
</dbReference>
<keyword evidence="3" id="KW-1185">Reference proteome</keyword>
<dbReference type="Pfam" id="PF01012">
    <property type="entry name" value="ETF"/>
    <property type="match status" value="1"/>
</dbReference>
<dbReference type="RefSeq" id="WP_176091593.1">
    <property type="nucleotide sequence ID" value="NZ_CP096983.1"/>
</dbReference>
<dbReference type="InterPro" id="IPR033948">
    <property type="entry name" value="ETF_beta_N"/>
</dbReference>
<gene>
    <name evidence="2" type="primary">carD_5</name>
    <name evidence="2" type="ORF">CROST_042550</name>
</gene>
<dbReference type="Gene3D" id="3.40.50.620">
    <property type="entry name" value="HUPs"/>
    <property type="match status" value="1"/>
</dbReference>
<dbReference type="AlphaFoldDB" id="A0A1S8L2Z5"/>
<dbReference type="CDD" id="cd01714">
    <property type="entry name" value="ETF_beta"/>
    <property type="match status" value="1"/>
</dbReference>
<accession>A0A1S8L2Z5</accession>
<evidence type="ECO:0000313" key="2">
    <source>
        <dbReference type="EMBL" id="URZ13489.1"/>
    </source>
</evidence>
<dbReference type="PANTHER" id="PTHR21294">
    <property type="entry name" value="ELECTRON TRANSFER FLAVOPROTEIN BETA-SUBUNIT"/>
    <property type="match status" value="1"/>
</dbReference>
<dbReference type="SMART" id="SM00893">
    <property type="entry name" value="ETF"/>
    <property type="match status" value="1"/>
</dbReference>
<dbReference type="GO" id="GO:0009055">
    <property type="term" value="F:electron transfer activity"/>
    <property type="evidence" value="ECO:0007669"/>
    <property type="project" value="InterPro"/>
</dbReference>